<keyword evidence="1" id="KW-0812">Transmembrane</keyword>
<dbReference type="KEGG" id="tnr:Thena_0375"/>
<evidence type="ECO:0000313" key="2">
    <source>
        <dbReference type="EMBL" id="AEE14021.1"/>
    </source>
</evidence>
<keyword evidence="1" id="KW-1133">Transmembrane helix</keyword>
<gene>
    <name evidence="2" type="ORF">Thena_0375</name>
</gene>
<name>M1E548_9BACT</name>
<feature type="transmembrane region" description="Helical" evidence="1">
    <location>
        <begin position="100"/>
        <end position="127"/>
    </location>
</feature>
<evidence type="ECO:0000256" key="1">
    <source>
        <dbReference type="SAM" id="Phobius"/>
    </source>
</evidence>
<dbReference type="HOGENOM" id="CLU_1874469_0_0_9"/>
<sequence>MNDIYPSKKDDSNLKEVEDFQYEDEYGRLKFKYIVVNRLNGRIKLFFFELLILFFLPLVLSMLLIIKGNFLIVFWAWSILTSFVIFLANKYYKISKFFTIALFSIFYFTISLFSIFYLVFSSFFYLITSLITLFFK</sequence>
<dbReference type="STRING" id="747365.Thena_0375"/>
<keyword evidence="1" id="KW-0472">Membrane</keyword>
<dbReference type="RefSeq" id="WP_013755750.1">
    <property type="nucleotide sequence ID" value="NC_015499.1"/>
</dbReference>
<organism evidence="2 3">
    <name type="scientific">Thermodesulfobium narugense DSM 14796</name>
    <dbReference type="NCBI Taxonomy" id="747365"/>
    <lineage>
        <taxon>Bacteria</taxon>
        <taxon>Pseudomonadati</taxon>
        <taxon>Thermodesulfobiota</taxon>
        <taxon>Thermodesulfobiia</taxon>
        <taxon>Thermodesulfobiales</taxon>
        <taxon>Thermodesulfobiaceae</taxon>
        <taxon>Thermodesulfobium</taxon>
    </lineage>
</organism>
<protein>
    <submittedName>
        <fullName evidence="2">Uncharacterized protein</fullName>
    </submittedName>
</protein>
<dbReference type="OrthoDB" id="9849105at2"/>
<reference evidence="2 3" key="1">
    <citation type="submission" date="2011-04" db="EMBL/GenBank/DDBJ databases">
        <title>The complete genome of Thermodesulfobium narugense DSM 14796.</title>
        <authorList>
            <consortium name="US DOE Joint Genome Institute (JGI-PGF)"/>
            <person name="Lucas S."/>
            <person name="Han J."/>
            <person name="Lapidus A."/>
            <person name="Bruce D."/>
            <person name="Goodwin L."/>
            <person name="Pitluck S."/>
            <person name="Peters L."/>
            <person name="Kyrpides N."/>
            <person name="Mavromatis K."/>
            <person name="Pagani I."/>
            <person name="Ivanova N."/>
            <person name="Ovchinnikova G."/>
            <person name="Zhang X."/>
            <person name="Saunders L."/>
            <person name="Detter J.C."/>
            <person name="Tapia R."/>
            <person name="Han C."/>
            <person name="Land M."/>
            <person name="Hauser L."/>
            <person name="Markowitz V."/>
            <person name="Cheng J.-F."/>
            <person name="Hugenholtz P."/>
            <person name="Woyke T."/>
            <person name="Wu D."/>
            <person name="Spring S."/>
            <person name="Schroeder M."/>
            <person name="Brambilla E."/>
            <person name="Klenk H.-P."/>
            <person name="Eisen J.A."/>
        </authorList>
    </citation>
    <scope>NUCLEOTIDE SEQUENCE [LARGE SCALE GENOMIC DNA]</scope>
    <source>
        <strain evidence="2 3">DSM 14796</strain>
    </source>
</reference>
<dbReference type="EMBL" id="CP002690">
    <property type="protein sequence ID" value="AEE14021.1"/>
    <property type="molecule type" value="Genomic_DNA"/>
</dbReference>
<accession>M1E548</accession>
<feature type="transmembrane region" description="Helical" evidence="1">
    <location>
        <begin position="45"/>
        <end position="66"/>
    </location>
</feature>
<evidence type="ECO:0000313" key="3">
    <source>
        <dbReference type="Proteomes" id="UP000011765"/>
    </source>
</evidence>
<keyword evidence="3" id="KW-1185">Reference proteome</keyword>
<dbReference type="AlphaFoldDB" id="M1E548"/>
<proteinExistence type="predicted"/>
<feature type="transmembrane region" description="Helical" evidence="1">
    <location>
        <begin position="72"/>
        <end position="88"/>
    </location>
</feature>
<dbReference type="Proteomes" id="UP000011765">
    <property type="component" value="Chromosome"/>
</dbReference>